<organism evidence="3 4">
    <name type="scientific">Cynara cardunculus var. scolymus</name>
    <name type="common">Globe artichoke</name>
    <name type="synonym">Cynara scolymus</name>
    <dbReference type="NCBI Taxonomy" id="59895"/>
    <lineage>
        <taxon>Eukaryota</taxon>
        <taxon>Viridiplantae</taxon>
        <taxon>Streptophyta</taxon>
        <taxon>Embryophyta</taxon>
        <taxon>Tracheophyta</taxon>
        <taxon>Spermatophyta</taxon>
        <taxon>Magnoliopsida</taxon>
        <taxon>eudicotyledons</taxon>
        <taxon>Gunneridae</taxon>
        <taxon>Pentapetalae</taxon>
        <taxon>asterids</taxon>
        <taxon>campanulids</taxon>
        <taxon>Asterales</taxon>
        <taxon>Asteraceae</taxon>
        <taxon>Carduoideae</taxon>
        <taxon>Cardueae</taxon>
        <taxon>Carduinae</taxon>
        <taxon>Cynara</taxon>
    </lineage>
</organism>
<dbReference type="EMBL" id="LEKV01003126">
    <property type="protein sequence ID" value="KVI01152.1"/>
    <property type="molecule type" value="Genomic_DNA"/>
</dbReference>
<dbReference type="Pfam" id="PF03096">
    <property type="entry name" value="Ndr"/>
    <property type="match status" value="1"/>
</dbReference>
<accession>A0A103Y272</accession>
<comment type="caution">
    <text evidence="3">The sequence shown here is derived from an EMBL/GenBank/DDBJ whole genome shotgun (WGS) entry which is preliminary data.</text>
</comment>
<dbReference type="AlphaFoldDB" id="A0A103Y272"/>
<dbReference type="Proteomes" id="UP000243975">
    <property type="component" value="Unassembled WGS sequence"/>
</dbReference>
<comment type="similarity">
    <text evidence="1">Belongs to the NDRG family.</text>
</comment>
<name>A0A103Y272_CYNCS</name>
<gene>
    <name evidence="3" type="ORF">Ccrd_020569</name>
</gene>
<dbReference type="Gramene" id="KVI01152">
    <property type="protein sequence ID" value="KVI01152"/>
    <property type="gene ID" value="Ccrd_020569"/>
</dbReference>
<dbReference type="InterPro" id="IPR004142">
    <property type="entry name" value="NDRG"/>
</dbReference>
<dbReference type="InterPro" id="IPR029058">
    <property type="entry name" value="AB_hydrolase_fold"/>
</dbReference>
<keyword evidence="2" id="KW-0732">Signal</keyword>
<dbReference type="Gene3D" id="3.40.50.1820">
    <property type="entry name" value="alpha/beta hydrolase"/>
    <property type="match status" value="1"/>
</dbReference>
<reference evidence="3 4" key="1">
    <citation type="journal article" date="2016" name="Sci. Rep.">
        <title>The genome sequence of the outbreeding globe artichoke constructed de novo incorporating a phase-aware low-pass sequencing strategy of F1 progeny.</title>
        <authorList>
            <person name="Scaglione D."/>
            <person name="Reyes-Chin-Wo S."/>
            <person name="Acquadro A."/>
            <person name="Froenicke L."/>
            <person name="Portis E."/>
            <person name="Beitel C."/>
            <person name="Tirone M."/>
            <person name="Mauro R."/>
            <person name="Lo Monaco A."/>
            <person name="Mauromicale G."/>
            <person name="Faccioli P."/>
            <person name="Cattivelli L."/>
            <person name="Rieseberg L."/>
            <person name="Michelmore R."/>
            <person name="Lanteri S."/>
        </authorList>
    </citation>
    <scope>NUCLEOTIDE SEQUENCE [LARGE SCALE GENOMIC DNA]</scope>
    <source>
        <strain evidence="3">2C</strain>
    </source>
</reference>
<proteinExistence type="inferred from homology"/>
<evidence type="ECO:0000313" key="4">
    <source>
        <dbReference type="Proteomes" id="UP000243975"/>
    </source>
</evidence>
<evidence type="ECO:0000313" key="3">
    <source>
        <dbReference type="EMBL" id="KVI01152.1"/>
    </source>
</evidence>
<feature type="signal peptide" evidence="2">
    <location>
        <begin position="1"/>
        <end position="15"/>
    </location>
</feature>
<evidence type="ECO:0000256" key="1">
    <source>
        <dbReference type="ARBA" id="ARBA00005598"/>
    </source>
</evidence>
<evidence type="ECO:0000256" key="2">
    <source>
        <dbReference type="SAM" id="SignalP"/>
    </source>
</evidence>
<sequence>MSCFQGLFLCPEAFCLLVHNFCIYHISPPGHELGAAAMSYDDPVLSVDDLADQVAEVFDYFGLKIEDYGLKGESESGEMKVNIWMIRVERAMNRHLGTGLDKASALEADTPDSHRIPSSLLFLWGAKLPESSSWAKGVCRDVV</sequence>
<keyword evidence="4" id="KW-1185">Reference proteome</keyword>
<feature type="chain" id="PRO_5012339407" evidence="2">
    <location>
        <begin position="16"/>
        <end position="143"/>
    </location>
</feature>
<dbReference type="PANTHER" id="PTHR11034">
    <property type="entry name" value="N-MYC DOWNSTREAM REGULATED"/>
    <property type="match status" value="1"/>
</dbReference>
<protein>
    <submittedName>
        <fullName evidence="3">Ndr</fullName>
    </submittedName>
</protein>